<dbReference type="InterPro" id="IPR003593">
    <property type="entry name" value="AAA+_ATPase"/>
</dbReference>
<dbReference type="SMART" id="SM00382">
    <property type="entry name" value="AAA"/>
    <property type="match status" value="1"/>
</dbReference>
<proteinExistence type="inferred from homology"/>
<dbReference type="GO" id="GO:0005886">
    <property type="term" value="C:plasma membrane"/>
    <property type="evidence" value="ECO:0007669"/>
    <property type="project" value="UniProtKB-SubCell"/>
</dbReference>
<dbReference type="GO" id="GO:0046677">
    <property type="term" value="P:response to antibiotic"/>
    <property type="evidence" value="ECO:0007669"/>
    <property type="project" value="UniProtKB-KW"/>
</dbReference>
<evidence type="ECO:0000256" key="3">
    <source>
        <dbReference type="ARBA" id="ARBA00022475"/>
    </source>
</evidence>
<reference evidence="11 12" key="1">
    <citation type="submission" date="2019-05" db="EMBL/GenBank/DDBJ databases">
        <title>Draft genome sequence of Actinomadura geliboluensis A8036.</title>
        <authorList>
            <person name="Saricaoglu S."/>
            <person name="Isik K."/>
        </authorList>
    </citation>
    <scope>NUCLEOTIDE SEQUENCE [LARGE SCALE GENOMIC DNA]</scope>
    <source>
        <strain evidence="11 12">A8036</strain>
    </source>
</reference>
<dbReference type="InterPro" id="IPR050763">
    <property type="entry name" value="ABC_transporter_ATP-binding"/>
</dbReference>
<evidence type="ECO:0000256" key="4">
    <source>
        <dbReference type="ARBA" id="ARBA00022741"/>
    </source>
</evidence>
<dbReference type="GO" id="GO:0005524">
    <property type="term" value="F:ATP binding"/>
    <property type="evidence" value="ECO:0007669"/>
    <property type="project" value="UniProtKB-KW"/>
</dbReference>
<dbReference type="SUPFAM" id="SSF52540">
    <property type="entry name" value="P-loop containing nucleoside triphosphate hydrolases"/>
    <property type="match status" value="1"/>
</dbReference>
<dbReference type="AlphaFoldDB" id="A0A5S4GDQ8"/>
<protein>
    <submittedName>
        <fullName evidence="11">ATP-binding cassette domain-containing protein</fullName>
    </submittedName>
</protein>
<name>A0A5S4GDQ8_9ACTN</name>
<keyword evidence="2" id="KW-0813">Transport</keyword>
<keyword evidence="4" id="KW-0547">Nucleotide-binding</keyword>
<dbReference type="PANTHER" id="PTHR42711">
    <property type="entry name" value="ABC TRANSPORTER ATP-BINDING PROTEIN"/>
    <property type="match status" value="1"/>
</dbReference>
<dbReference type="EMBL" id="VCKZ01000333">
    <property type="protein sequence ID" value="TMR30644.1"/>
    <property type="molecule type" value="Genomic_DNA"/>
</dbReference>
<sequence length="337" mass="35845">MLAVLHSADEGTAVTDHGLEASGLTKRFGRTTALDGVDLALPRGRILGLLGPNGAGKTTLIRVLATLLRPDGGTARVAGYDVARQPGRVRRRIALSGQHTSVDEELGGRANLVMIGRLLDLTRRDAVRRADELLDRFGLTEAADRRVAAYSGGMRRRLDLAASLVGRPEVVFLDEPSVGLDPGKRGELWQMIQGLGADGVTILLTTQYLEEADALADAVAVIDRGRVIAAGTPEELKQRVGGHTVSLRVADPGDAERAAAVLAAVADRPALRAGRHELSVPVSGDDDFFEIVARLRGEAVDVSELSLRLPSLDEAFLALTTVRDADPAETVRSQQRA</sequence>
<feature type="domain" description="ABC transporter" evidence="10">
    <location>
        <begin position="19"/>
        <end position="249"/>
    </location>
</feature>
<dbReference type="InterPro" id="IPR027417">
    <property type="entry name" value="P-loop_NTPase"/>
</dbReference>
<dbReference type="PROSITE" id="PS50893">
    <property type="entry name" value="ABC_TRANSPORTER_2"/>
    <property type="match status" value="1"/>
</dbReference>
<dbReference type="InterPro" id="IPR017871">
    <property type="entry name" value="ABC_transporter-like_CS"/>
</dbReference>
<comment type="similarity">
    <text evidence="9">Belongs to the ABC transporter superfamily. Drug exporter-1 (DrugE1) (TC 3.A.1.105) family.</text>
</comment>
<dbReference type="PROSITE" id="PS00211">
    <property type="entry name" value="ABC_TRANSPORTER_1"/>
    <property type="match status" value="1"/>
</dbReference>
<dbReference type="InterPro" id="IPR005894">
    <property type="entry name" value="DrrA"/>
</dbReference>
<dbReference type="GO" id="GO:0016887">
    <property type="term" value="F:ATP hydrolysis activity"/>
    <property type="evidence" value="ECO:0007669"/>
    <property type="project" value="InterPro"/>
</dbReference>
<evidence type="ECO:0000313" key="11">
    <source>
        <dbReference type="EMBL" id="TMR30644.1"/>
    </source>
</evidence>
<evidence type="ECO:0000256" key="5">
    <source>
        <dbReference type="ARBA" id="ARBA00022840"/>
    </source>
</evidence>
<dbReference type="FunFam" id="3.40.50.300:FF:000589">
    <property type="entry name" value="ABC transporter, ATP-binding subunit"/>
    <property type="match status" value="1"/>
</dbReference>
<gene>
    <name evidence="11" type="ORF">ETD96_33290</name>
</gene>
<dbReference type="Proteomes" id="UP000305238">
    <property type="component" value="Unassembled WGS sequence"/>
</dbReference>
<comment type="subcellular location">
    <subcellularLocation>
        <location evidence="1">Cell membrane</location>
        <topology evidence="1">Peripheral membrane protein</topology>
        <orientation evidence="1">Cytoplasmic side</orientation>
    </subcellularLocation>
</comment>
<evidence type="ECO:0000256" key="7">
    <source>
        <dbReference type="ARBA" id="ARBA00023136"/>
    </source>
</evidence>
<evidence type="ECO:0000259" key="10">
    <source>
        <dbReference type="PROSITE" id="PS50893"/>
    </source>
</evidence>
<evidence type="ECO:0000256" key="9">
    <source>
        <dbReference type="ARBA" id="ARBA00049985"/>
    </source>
</evidence>
<keyword evidence="6" id="KW-1278">Translocase</keyword>
<dbReference type="Pfam" id="PF00005">
    <property type="entry name" value="ABC_tran"/>
    <property type="match status" value="1"/>
</dbReference>
<keyword evidence="8" id="KW-0046">Antibiotic resistance</keyword>
<keyword evidence="3" id="KW-1003">Cell membrane</keyword>
<evidence type="ECO:0000256" key="1">
    <source>
        <dbReference type="ARBA" id="ARBA00004413"/>
    </source>
</evidence>
<keyword evidence="5 11" id="KW-0067">ATP-binding</keyword>
<keyword evidence="7" id="KW-0472">Membrane</keyword>
<dbReference type="GO" id="GO:1900753">
    <property type="term" value="P:doxorubicin transport"/>
    <property type="evidence" value="ECO:0007669"/>
    <property type="project" value="InterPro"/>
</dbReference>
<dbReference type="Gene3D" id="3.40.50.300">
    <property type="entry name" value="P-loop containing nucleotide triphosphate hydrolases"/>
    <property type="match status" value="1"/>
</dbReference>
<dbReference type="NCBIfam" id="TIGR01188">
    <property type="entry name" value="drrA"/>
    <property type="match status" value="1"/>
</dbReference>
<organism evidence="11 12">
    <name type="scientific">Actinomadura geliboluensis</name>
    <dbReference type="NCBI Taxonomy" id="882440"/>
    <lineage>
        <taxon>Bacteria</taxon>
        <taxon>Bacillati</taxon>
        <taxon>Actinomycetota</taxon>
        <taxon>Actinomycetes</taxon>
        <taxon>Streptosporangiales</taxon>
        <taxon>Thermomonosporaceae</taxon>
        <taxon>Actinomadura</taxon>
    </lineage>
</organism>
<evidence type="ECO:0000256" key="6">
    <source>
        <dbReference type="ARBA" id="ARBA00022967"/>
    </source>
</evidence>
<keyword evidence="12" id="KW-1185">Reference proteome</keyword>
<dbReference type="PANTHER" id="PTHR42711:SF19">
    <property type="entry name" value="DOXORUBICIN RESISTANCE ATP-BINDING PROTEIN DRRA"/>
    <property type="match status" value="1"/>
</dbReference>
<evidence type="ECO:0000256" key="8">
    <source>
        <dbReference type="ARBA" id="ARBA00023251"/>
    </source>
</evidence>
<comment type="caution">
    <text evidence="11">The sequence shown here is derived from an EMBL/GenBank/DDBJ whole genome shotgun (WGS) entry which is preliminary data.</text>
</comment>
<evidence type="ECO:0000313" key="12">
    <source>
        <dbReference type="Proteomes" id="UP000305238"/>
    </source>
</evidence>
<dbReference type="OrthoDB" id="3452254at2"/>
<accession>A0A5S4GDQ8</accession>
<dbReference type="InterPro" id="IPR003439">
    <property type="entry name" value="ABC_transporter-like_ATP-bd"/>
</dbReference>
<dbReference type="GO" id="GO:0043215">
    <property type="term" value="P:daunorubicin transport"/>
    <property type="evidence" value="ECO:0007669"/>
    <property type="project" value="InterPro"/>
</dbReference>
<evidence type="ECO:0000256" key="2">
    <source>
        <dbReference type="ARBA" id="ARBA00022448"/>
    </source>
</evidence>